<organism evidence="2 3">
    <name type="scientific">Aspergillus indologenus CBS 114.80</name>
    <dbReference type="NCBI Taxonomy" id="1450541"/>
    <lineage>
        <taxon>Eukaryota</taxon>
        <taxon>Fungi</taxon>
        <taxon>Dikarya</taxon>
        <taxon>Ascomycota</taxon>
        <taxon>Pezizomycotina</taxon>
        <taxon>Eurotiomycetes</taxon>
        <taxon>Eurotiomycetidae</taxon>
        <taxon>Eurotiales</taxon>
        <taxon>Aspergillaceae</taxon>
        <taxon>Aspergillus</taxon>
        <taxon>Aspergillus subgen. Circumdati</taxon>
    </lineage>
</organism>
<gene>
    <name evidence="2" type="ORF">BP00DRAFT_230036</name>
</gene>
<accession>A0A2V5HYM4</accession>
<dbReference type="AlphaFoldDB" id="A0A2V5HYM4"/>
<dbReference type="EMBL" id="KZ825529">
    <property type="protein sequence ID" value="PYI29575.1"/>
    <property type="molecule type" value="Genomic_DNA"/>
</dbReference>
<proteinExistence type="predicted"/>
<protein>
    <submittedName>
        <fullName evidence="2">Uncharacterized protein</fullName>
    </submittedName>
</protein>
<keyword evidence="3" id="KW-1185">Reference proteome</keyword>
<evidence type="ECO:0000313" key="2">
    <source>
        <dbReference type="EMBL" id="PYI29575.1"/>
    </source>
</evidence>
<dbReference type="Proteomes" id="UP000248817">
    <property type="component" value="Unassembled WGS sequence"/>
</dbReference>
<feature type="coiled-coil region" evidence="1">
    <location>
        <begin position="38"/>
        <end position="79"/>
    </location>
</feature>
<name>A0A2V5HYM4_9EURO</name>
<evidence type="ECO:0000313" key="3">
    <source>
        <dbReference type="Proteomes" id="UP000248817"/>
    </source>
</evidence>
<keyword evidence="1" id="KW-0175">Coiled coil</keyword>
<reference evidence="2 3" key="1">
    <citation type="submission" date="2018-02" db="EMBL/GenBank/DDBJ databases">
        <title>The genomes of Aspergillus section Nigri reveals drivers in fungal speciation.</title>
        <authorList>
            <consortium name="DOE Joint Genome Institute"/>
            <person name="Vesth T.C."/>
            <person name="Nybo J."/>
            <person name="Theobald S."/>
            <person name="Brandl J."/>
            <person name="Frisvad J.C."/>
            <person name="Nielsen K.F."/>
            <person name="Lyhne E.K."/>
            <person name="Kogle M.E."/>
            <person name="Kuo A."/>
            <person name="Riley R."/>
            <person name="Clum A."/>
            <person name="Nolan M."/>
            <person name="Lipzen A."/>
            <person name="Salamov A."/>
            <person name="Henrissat B."/>
            <person name="Wiebenga A."/>
            <person name="De vries R.P."/>
            <person name="Grigoriev I.V."/>
            <person name="Mortensen U.H."/>
            <person name="Andersen M.R."/>
            <person name="Baker S.E."/>
        </authorList>
    </citation>
    <scope>NUCLEOTIDE SEQUENCE [LARGE SCALE GENOMIC DNA]</scope>
    <source>
        <strain evidence="2 3">CBS 114.80</strain>
    </source>
</reference>
<evidence type="ECO:0000256" key="1">
    <source>
        <dbReference type="SAM" id="Coils"/>
    </source>
</evidence>
<sequence>MVASAIAGQALADDEESLINPYTVDPSLYTNKQILIQNAKHIKERSKLRVELRDAEKTNRDLRAQVARLHREMQDLVDEYASDISDDVSPRKKIKLQLKRSKEENLTLQTAISGLNQRILIVEAEKDSLAAQLAHANAAASAHGSAAHASPHDSAHGSAALKVRRYNRVGLTFCI</sequence>